<dbReference type="RefSeq" id="XP_008445152.1">
    <property type="nucleotide sequence ID" value="XM_008446930.2"/>
</dbReference>
<evidence type="ECO:0000313" key="3">
    <source>
        <dbReference type="Proteomes" id="UP001652600"/>
    </source>
</evidence>
<dbReference type="Gene3D" id="2.40.40.10">
    <property type="entry name" value="RlpA-like domain"/>
    <property type="match status" value="1"/>
</dbReference>
<evidence type="ECO:0000313" key="4">
    <source>
        <dbReference type="RefSeq" id="XP_008445151.1"/>
    </source>
</evidence>
<dbReference type="PROSITE" id="PS50842">
    <property type="entry name" value="EXPANSIN_EG45"/>
    <property type="match status" value="1"/>
</dbReference>
<dbReference type="InterPro" id="IPR036908">
    <property type="entry name" value="RlpA-like_sf"/>
</dbReference>
<evidence type="ECO:0000313" key="7">
    <source>
        <dbReference type="RefSeq" id="XP_050938171.1"/>
    </source>
</evidence>
<organism evidence="3 5">
    <name type="scientific">Cucumis melo</name>
    <name type="common">Muskmelon</name>
    <dbReference type="NCBI Taxonomy" id="3656"/>
    <lineage>
        <taxon>Eukaryota</taxon>
        <taxon>Viridiplantae</taxon>
        <taxon>Streptophyta</taxon>
        <taxon>Embryophyta</taxon>
        <taxon>Tracheophyta</taxon>
        <taxon>Spermatophyta</taxon>
        <taxon>Magnoliopsida</taxon>
        <taxon>eudicotyledons</taxon>
        <taxon>Gunneridae</taxon>
        <taxon>Pentapetalae</taxon>
        <taxon>rosids</taxon>
        <taxon>fabids</taxon>
        <taxon>Cucurbitales</taxon>
        <taxon>Cucurbitaceae</taxon>
        <taxon>Benincaseae</taxon>
        <taxon>Cucumis</taxon>
    </lineage>
</organism>
<keyword evidence="1" id="KW-0732">Signal</keyword>
<name>A0A1S3BC04_CUCME</name>
<evidence type="ECO:0000256" key="1">
    <source>
        <dbReference type="SAM" id="SignalP"/>
    </source>
</evidence>
<feature type="domain" description="Expansin-like EG45" evidence="2">
    <location>
        <begin position="31"/>
        <end position="143"/>
    </location>
</feature>
<feature type="signal peptide" evidence="1">
    <location>
        <begin position="1"/>
        <end position="28"/>
    </location>
</feature>
<gene>
    <name evidence="4 5 6 7" type="primary">LOC103488275</name>
</gene>
<dbReference type="Pfam" id="PF03330">
    <property type="entry name" value="DPBB_1"/>
    <property type="match status" value="1"/>
</dbReference>
<dbReference type="RefSeq" id="XP_008445151.1">
    <property type="nucleotide sequence ID" value="XM_008446929.2"/>
</dbReference>
<dbReference type="Proteomes" id="UP001652600">
    <property type="component" value="Chromosome 3"/>
</dbReference>
<dbReference type="SUPFAM" id="SSF50685">
    <property type="entry name" value="Barwin-like endoglucanases"/>
    <property type="match status" value="1"/>
</dbReference>
<dbReference type="KEGG" id="cmo:103488275"/>
<dbReference type="AlphaFoldDB" id="A0A1S3BC04"/>
<evidence type="ECO:0000313" key="5">
    <source>
        <dbReference type="RefSeq" id="XP_008445152.1"/>
    </source>
</evidence>
<protein>
    <submittedName>
        <fullName evidence="4 5">EG45-like domain containing protein</fullName>
    </submittedName>
</protein>
<dbReference type="RefSeq" id="XP_050938170.1">
    <property type="nucleotide sequence ID" value="XM_051082213.1"/>
</dbReference>
<evidence type="ECO:0000259" key="2">
    <source>
        <dbReference type="PROSITE" id="PS50842"/>
    </source>
</evidence>
<feature type="chain" id="PRO_5010813648" evidence="1">
    <location>
        <begin position="29"/>
        <end position="143"/>
    </location>
</feature>
<sequence length="143" mass="15451">MSNIPPPFLSRCLFSIFFIAHLFHLSHGDVGSATHYGPPYLPTACFGNDFSMFPTNNMFGAAGEGIWENGAACGRQYRVRCFSSAVPNSCVRDQTIRITIVDRAVSTVAKAAVADTTMTLSTTAYKAIVQGSASLVNIEYTQN</sequence>
<dbReference type="PANTHER" id="PTHR47480:SF1">
    <property type="entry name" value="EG45-LIKE DOMAIN CONTAINING PROTEIN 1"/>
    <property type="match status" value="1"/>
</dbReference>
<dbReference type="InterPro" id="IPR007112">
    <property type="entry name" value="Expansin/allergen_DPBB_dom"/>
</dbReference>
<dbReference type="InterPro" id="IPR009009">
    <property type="entry name" value="RlpA-like_DPBB"/>
</dbReference>
<dbReference type="SMR" id="A0A1S3BC04"/>
<dbReference type="RefSeq" id="XP_050938171.1">
    <property type="nucleotide sequence ID" value="XM_051082214.1"/>
</dbReference>
<evidence type="ECO:0000313" key="6">
    <source>
        <dbReference type="RefSeq" id="XP_050938170.1"/>
    </source>
</evidence>
<dbReference type="CDD" id="cd22269">
    <property type="entry name" value="DPBB_EG45-like"/>
    <property type="match status" value="1"/>
</dbReference>
<accession>A0A1S3BC04</accession>
<dbReference type="GeneID" id="103488275"/>
<dbReference type="eggNOG" id="ENOG502S147">
    <property type="taxonomic scope" value="Eukaryota"/>
</dbReference>
<reference evidence="4 5" key="1">
    <citation type="submission" date="2025-04" db="UniProtKB">
        <authorList>
            <consortium name="RefSeq"/>
        </authorList>
    </citation>
    <scope>IDENTIFICATION</scope>
    <source>
        <tissue evidence="6 7">Stem</tissue>
    </source>
</reference>
<keyword evidence="3" id="KW-1185">Reference proteome</keyword>
<dbReference type="PANTHER" id="PTHR47480">
    <property type="entry name" value="EG45-LIKE DOMAIN CONTAINING PROTEIN"/>
    <property type="match status" value="1"/>
</dbReference>
<proteinExistence type="predicted"/>